<name>G7WP86_METH6</name>
<dbReference type="HOGENOM" id="CLU_1599024_0_0_2"/>
<organism evidence="1 2">
    <name type="scientific">Methanothrix harundinacea (strain 6Ac)</name>
    <name type="common">Methanosaeta harundinacea</name>
    <dbReference type="NCBI Taxonomy" id="1110509"/>
    <lineage>
        <taxon>Archaea</taxon>
        <taxon>Methanobacteriati</taxon>
        <taxon>Methanobacteriota</taxon>
        <taxon>Stenosarchaea group</taxon>
        <taxon>Methanomicrobia</taxon>
        <taxon>Methanotrichales</taxon>
        <taxon>Methanotrichaceae</taxon>
        <taxon>Methanothrix</taxon>
    </lineage>
</organism>
<evidence type="ECO:0000313" key="2">
    <source>
        <dbReference type="Proteomes" id="UP000005877"/>
    </source>
</evidence>
<reference evidence="1 2" key="1">
    <citation type="journal article" date="2012" name="PLoS ONE">
        <title>The genome characteristics and predicted function of methyl-group oxidation pathway in the obligate aceticlastic methanogens, Methanosaeta spp.</title>
        <authorList>
            <person name="Zhu J."/>
            <person name="Zheng H."/>
            <person name="Ai G."/>
            <person name="Zhang G."/>
            <person name="Liu D."/>
            <person name="Liu X."/>
            <person name="Dong X."/>
        </authorList>
    </citation>
    <scope>NUCLEOTIDE SEQUENCE [LARGE SCALE GENOMIC DNA]</scope>
    <source>
        <strain evidence="1 2">6Ac</strain>
    </source>
</reference>
<evidence type="ECO:0000313" key="1">
    <source>
        <dbReference type="EMBL" id="AET64927.1"/>
    </source>
</evidence>
<gene>
    <name evidence="1" type="ordered locus">Mhar_1566</name>
</gene>
<dbReference type="PATRIC" id="fig|1110509.7.peg.1745"/>
<protein>
    <submittedName>
        <fullName evidence="1">Uncharacterized protein</fullName>
    </submittedName>
</protein>
<accession>G7WP86</accession>
<dbReference type="Proteomes" id="UP000005877">
    <property type="component" value="Chromosome"/>
</dbReference>
<keyword evidence="2" id="KW-1185">Reference proteome</keyword>
<dbReference type="KEGG" id="mhi:Mhar_1566"/>
<proteinExistence type="predicted"/>
<sequence>MSTECRIGVQNEDGSILSIYCHSDGFPAGVGAILFDFYDSEEKVRKLLILGDLFELGAVIGDSIPFEERGRRPSPRGSEWFDLPFQCIAYRRDRGDKGAEAMVSEGWESLKREMIKAFGPDHLYLWRSGEWWWCHYPFLDADMKALSEVLEEMMEAVARGEGCSGP</sequence>
<dbReference type="AlphaFoldDB" id="G7WP86"/>
<dbReference type="EMBL" id="CP003117">
    <property type="protein sequence ID" value="AET64927.1"/>
    <property type="molecule type" value="Genomic_DNA"/>
</dbReference>